<dbReference type="Proteomes" id="UP000241690">
    <property type="component" value="Unassembled WGS sequence"/>
</dbReference>
<dbReference type="GeneID" id="36622593"/>
<dbReference type="AlphaFoldDB" id="A0A2T4ANM4"/>
<gene>
    <name evidence="2" type="ORF">M431DRAFT_282536</name>
</gene>
<feature type="region of interest" description="Disordered" evidence="1">
    <location>
        <begin position="36"/>
        <end position="55"/>
    </location>
</feature>
<proteinExistence type="predicted"/>
<dbReference type="RefSeq" id="XP_024778344.1">
    <property type="nucleotide sequence ID" value="XM_024914028.1"/>
</dbReference>
<feature type="compositionally biased region" description="Low complexity" evidence="1">
    <location>
        <begin position="41"/>
        <end position="54"/>
    </location>
</feature>
<organism evidence="2 3">
    <name type="scientific">Trichoderma harzianum CBS 226.95</name>
    <dbReference type="NCBI Taxonomy" id="983964"/>
    <lineage>
        <taxon>Eukaryota</taxon>
        <taxon>Fungi</taxon>
        <taxon>Dikarya</taxon>
        <taxon>Ascomycota</taxon>
        <taxon>Pezizomycotina</taxon>
        <taxon>Sordariomycetes</taxon>
        <taxon>Hypocreomycetidae</taxon>
        <taxon>Hypocreales</taxon>
        <taxon>Hypocreaceae</taxon>
        <taxon>Trichoderma</taxon>
    </lineage>
</organism>
<name>A0A2T4ANM4_TRIHA</name>
<protein>
    <submittedName>
        <fullName evidence="2">Uncharacterized protein</fullName>
    </submittedName>
</protein>
<keyword evidence="3" id="KW-1185">Reference proteome</keyword>
<dbReference type="EMBL" id="KZ679676">
    <property type="protein sequence ID" value="PTB58667.1"/>
    <property type="molecule type" value="Genomic_DNA"/>
</dbReference>
<evidence type="ECO:0000313" key="2">
    <source>
        <dbReference type="EMBL" id="PTB58667.1"/>
    </source>
</evidence>
<evidence type="ECO:0000256" key="1">
    <source>
        <dbReference type="SAM" id="MobiDB-lite"/>
    </source>
</evidence>
<evidence type="ECO:0000313" key="3">
    <source>
        <dbReference type="Proteomes" id="UP000241690"/>
    </source>
</evidence>
<accession>A0A2T4ANM4</accession>
<sequence>MTFRCLCYCRGCTTKRPPLFFFFSLVPFSSCRLDHGKARTRSSSSPSSPSSPTSWAAMNKEKFGFVVQFDIHVDGRVLSDCCLGSSLPNNSLGDIASRAPKWPSPCTRRPKMTPGRASALISSCDRCWK</sequence>
<reference evidence="2 3" key="1">
    <citation type="submission" date="2016-07" db="EMBL/GenBank/DDBJ databases">
        <title>Multiple horizontal gene transfer events from other fungi enriched the ability of initially mycotrophic Trichoderma (Ascomycota) to feed on dead plant biomass.</title>
        <authorList>
            <consortium name="DOE Joint Genome Institute"/>
            <person name="Aerts A."/>
            <person name="Atanasova L."/>
            <person name="Chenthamara K."/>
            <person name="Zhang J."/>
            <person name="Grujic M."/>
            <person name="Henrissat B."/>
            <person name="Kuo A."/>
            <person name="Salamov A."/>
            <person name="Lipzen A."/>
            <person name="Labutti K."/>
            <person name="Barry K."/>
            <person name="Miao Y."/>
            <person name="Rahimi M.J."/>
            <person name="Shen Q."/>
            <person name="Grigoriev I.V."/>
            <person name="Kubicek C.P."/>
            <person name="Druzhinina I.S."/>
        </authorList>
    </citation>
    <scope>NUCLEOTIDE SEQUENCE [LARGE SCALE GENOMIC DNA]</scope>
    <source>
        <strain evidence="2 3">CBS 226.95</strain>
    </source>
</reference>